<keyword evidence="3" id="KW-1185">Reference proteome</keyword>
<protein>
    <submittedName>
        <fullName evidence="2">Uncharacterized protein</fullName>
    </submittedName>
</protein>
<keyword evidence="1" id="KW-0472">Membrane</keyword>
<organism evidence="2 3">
    <name type="scientific">Halobacillus faecis</name>
    <dbReference type="NCBI Taxonomy" id="360184"/>
    <lineage>
        <taxon>Bacteria</taxon>
        <taxon>Bacillati</taxon>
        <taxon>Bacillota</taxon>
        <taxon>Bacilli</taxon>
        <taxon>Bacillales</taxon>
        <taxon>Bacillaceae</taxon>
        <taxon>Halobacillus</taxon>
    </lineage>
</organism>
<dbReference type="AlphaFoldDB" id="A0A511WLB4"/>
<dbReference type="Proteomes" id="UP000321886">
    <property type="component" value="Unassembled WGS sequence"/>
</dbReference>
<evidence type="ECO:0000313" key="3">
    <source>
        <dbReference type="Proteomes" id="UP000321886"/>
    </source>
</evidence>
<accession>A0A511WLB4</accession>
<keyword evidence="1" id="KW-1133">Transmembrane helix</keyword>
<comment type="caution">
    <text evidence="2">The sequence shown here is derived from an EMBL/GenBank/DDBJ whole genome shotgun (WGS) entry which is preliminary data.</text>
</comment>
<gene>
    <name evidence="2" type="ORF">HFA01_01710</name>
</gene>
<evidence type="ECO:0000256" key="1">
    <source>
        <dbReference type="SAM" id="Phobius"/>
    </source>
</evidence>
<keyword evidence="1" id="KW-0812">Transmembrane</keyword>
<proteinExistence type="predicted"/>
<reference evidence="2 3" key="1">
    <citation type="submission" date="2019-07" db="EMBL/GenBank/DDBJ databases">
        <title>Whole genome shotgun sequence of Halobacillus faecis NBRC 103569.</title>
        <authorList>
            <person name="Hosoyama A."/>
            <person name="Uohara A."/>
            <person name="Ohji S."/>
            <person name="Ichikawa N."/>
        </authorList>
    </citation>
    <scope>NUCLEOTIDE SEQUENCE [LARGE SCALE GENOMIC DNA]</scope>
    <source>
        <strain evidence="2 3">NBRC 103569</strain>
    </source>
</reference>
<dbReference type="EMBL" id="BJYD01000002">
    <property type="protein sequence ID" value="GEN51909.1"/>
    <property type="molecule type" value="Genomic_DNA"/>
</dbReference>
<feature type="transmembrane region" description="Helical" evidence="1">
    <location>
        <begin position="12"/>
        <end position="35"/>
    </location>
</feature>
<name>A0A511WLB4_9BACI</name>
<sequence length="568" mass="63077">MRNLFKNEDGYVLVTVLIMFVIFSILGLSLMSYTIGSQRFSSANTDFIETKADAEMIVQEAQAHIMKGVDEINDDLSEATPGLGGVISKINRVIHQAEQELGEDGFIKKKILKDGENGVFLQRIDIEVDVEGSNKTLVRTFTISTIADVFRYGAVTPGDMKLNGAPFIKGDVFVGNDLRLHDEANFIANAYSLWAETSYPSIQGDLAVKGQYEIPGWLWDWEISEEELDAYFEMKPRIVDENPDVAPLKVLEYINQKKNDPMSKINARGYPGNIEEIEGYQVIKKGYERQGKSPKAPDRFYGDTYIRGDLKLTGSTLKVDGNLIVDGNITIEPDGNDESSLTVDGSIYVHENATLTGTILLPEGKFMYINGYPTNENCNGNNSKNNKCGIDISNLTFQGSLYTNHEIDIREDLNMNGTLYTRLGGRIENLSNESGGTLVVVSEGELRIANNNLYNNEPKTINAFFYTNSHLDIYGVGSNLKILGGVYGRNVTLNAVKGSSSNNYFPGSTNFSTNRDPLYVQNNQDSINPQLSRLTIEYAQGLILNPPDGIPTVEKVTVKEIDQHFYSQ</sequence>
<evidence type="ECO:0000313" key="2">
    <source>
        <dbReference type="EMBL" id="GEN51909.1"/>
    </source>
</evidence>